<evidence type="ECO:0000313" key="3">
    <source>
        <dbReference type="Proteomes" id="UP000248340"/>
    </source>
</evidence>
<protein>
    <submittedName>
        <fullName evidence="2">Uncharacterized protein</fullName>
    </submittedName>
</protein>
<feature type="compositionally biased region" description="Basic and acidic residues" evidence="1">
    <location>
        <begin position="18"/>
        <end position="30"/>
    </location>
</feature>
<reference evidence="2 3" key="1">
    <citation type="submission" date="2016-12" db="EMBL/GenBank/DDBJ databases">
        <title>The genomes of Aspergillus section Nigri reveals drivers in fungal speciation.</title>
        <authorList>
            <consortium name="DOE Joint Genome Institute"/>
            <person name="Vesth T.C."/>
            <person name="Nybo J."/>
            <person name="Theobald S."/>
            <person name="Brandl J."/>
            <person name="Frisvad J.C."/>
            <person name="Nielsen K.F."/>
            <person name="Lyhne E.K."/>
            <person name="Kogle M.E."/>
            <person name="Kuo A."/>
            <person name="Riley R."/>
            <person name="Clum A."/>
            <person name="Nolan M."/>
            <person name="Lipzen A."/>
            <person name="Salamov A."/>
            <person name="Henrissat B."/>
            <person name="Wiebenga A."/>
            <person name="De Vries R.P."/>
            <person name="Grigoriev I.V."/>
            <person name="Mortensen U.H."/>
            <person name="Andersen M.R."/>
            <person name="Baker S.E."/>
        </authorList>
    </citation>
    <scope>NUCLEOTIDE SEQUENCE [LARGE SCALE GENOMIC DNA]</scope>
    <source>
        <strain evidence="2 3">CBS 121591</strain>
    </source>
</reference>
<dbReference type="VEuPathDB" id="FungiDB:BO82DRAFT_75423"/>
<proteinExistence type="predicted"/>
<gene>
    <name evidence="2" type="ORF">BO82DRAFT_75423</name>
</gene>
<dbReference type="Proteomes" id="UP000248340">
    <property type="component" value="Unassembled WGS sequence"/>
</dbReference>
<dbReference type="AlphaFoldDB" id="A0A319C8U4"/>
<dbReference type="EMBL" id="KZ821699">
    <property type="protein sequence ID" value="PYH81845.1"/>
    <property type="molecule type" value="Genomic_DNA"/>
</dbReference>
<dbReference type="GeneID" id="37144262"/>
<feature type="compositionally biased region" description="Polar residues" evidence="1">
    <location>
        <begin position="1"/>
        <end position="11"/>
    </location>
</feature>
<accession>A0A319C8U4</accession>
<name>A0A319C8U4_9EURO</name>
<evidence type="ECO:0000256" key="1">
    <source>
        <dbReference type="SAM" id="MobiDB-lite"/>
    </source>
</evidence>
<dbReference type="RefSeq" id="XP_025492045.1">
    <property type="nucleotide sequence ID" value="XM_025641520.1"/>
</dbReference>
<evidence type="ECO:0000313" key="2">
    <source>
        <dbReference type="EMBL" id="PYH81845.1"/>
    </source>
</evidence>
<sequence>MTAPRDTSLSRSAKPATKPRDSDRPERRPPPPELNSSGFLLCRKNIMELPGFCRGVVVVVVVGSTARLVQRRHWLNSLPFLVESPHSPLSCSIPGLGLSPNPNPNFWMSHFTLHLRALPLLFSSLLASEATS</sequence>
<keyword evidence="3" id="KW-1185">Reference proteome</keyword>
<feature type="region of interest" description="Disordered" evidence="1">
    <location>
        <begin position="1"/>
        <end position="36"/>
    </location>
</feature>
<organism evidence="2 3">
    <name type="scientific">Aspergillus uvarum CBS 121591</name>
    <dbReference type="NCBI Taxonomy" id="1448315"/>
    <lineage>
        <taxon>Eukaryota</taxon>
        <taxon>Fungi</taxon>
        <taxon>Dikarya</taxon>
        <taxon>Ascomycota</taxon>
        <taxon>Pezizomycotina</taxon>
        <taxon>Eurotiomycetes</taxon>
        <taxon>Eurotiomycetidae</taxon>
        <taxon>Eurotiales</taxon>
        <taxon>Aspergillaceae</taxon>
        <taxon>Aspergillus</taxon>
        <taxon>Aspergillus subgen. Circumdati</taxon>
    </lineage>
</organism>